<sequence length="449" mass="50409">MLVGAHDDKKMVLGSSMYLDDNGAYPKRLRTSLSKIMDKQLDYNNMANVIPIGPRSRSRSNSIGGDANPPNISAMLRSNSPIRISPVPNTGKVQPPKMFNKEYLLKNNNSNQVIKNVPLVGAQRNINDNKPHALNSVPSGKPVFGHRRGPSSTSQISGTTKYVEFDPPKLDPSKFGERFPSSDSYTSSSPTVTQDLEIPPLDDANASNGLNNSKRNSILSNFMNDEQLWLNDKEDFQFPEELQFDKEKIDLTIKNLELKIDELKLDNDKLRVDNLNLRTVNSSLIRANESLTFQSSSLLKHIQQLPKISNTDFIVHNPSKTQENISDSLQLKSDELVKLAVEGKIKELEKELVKYRQIQKATDSRLSPRKNRLKYLTMEQLDALVESKNESEPEEETLDIANGSDTITQIDSTQLELHDNDVSLDHSSPARLHHGFNLHIKLASTKESD</sequence>
<dbReference type="OrthoDB" id="4068740at2759"/>
<dbReference type="Proteomes" id="UP000031516">
    <property type="component" value="Unassembled WGS sequence"/>
</dbReference>
<organism evidence="3 4">
    <name type="scientific">Kluyveromyces dobzhanskii CBS 2104</name>
    <dbReference type="NCBI Taxonomy" id="1427455"/>
    <lineage>
        <taxon>Eukaryota</taxon>
        <taxon>Fungi</taxon>
        <taxon>Dikarya</taxon>
        <taxon>Ascomycota</taxon>
        <taxon>Saccharomycotina</taxon>
        <taxon>Saccharomycetes</taxon>
        <taxon>Saccharomycetales</taxon>
        <taxon>Saccharomycetaceae</taxon>
        <taxon>Kluyveromyces</taxon>
    </lineage>
</organism>
<dbReference type="AlphaFoldDB" id="A0A0A8L9S1"/>
<feature type="compositionally biased region" description="Basic and acidic residues" evidence="2">
    <location>
        <begin position="163"/>
        <end position="177"/>
    </location>
</feature>
<feature type="compositionally biased region" description="Polar residues" evidence="2">
    <location>
        <begin position="150"/>
        <end position="160"/>
    </location>
</feature>
<evidence type="ECO:0000313" key="4">
    <source>
        <dbReference type="Proteomes" id="UP000031516"/>
    </source>
</evidence>
<accession>A0A0A8L9S1</accession>
<reference evidence="3 4" key="1">
    <citation type="submission" date="2014-03" db="EMBL/GenBank/DDBJ databases">
        <title>The genome of Kluyveromyces dobzhanskii.</title>
        <authorList>
            <person name="Nystedt B."/>
            <person name="Astrom S."/>
        </authorList>
    </citation>
    <scope>NUCLEOTIDE SEQUENCE [LARGE SCALE GENOMIC DNA]</scope>
    <source>
        <strain evidence="3 4">CBS 2104</strain>
    </source>
</reference>
<evidence type="ECO:0000256" key="1">
    <source>
        <dbReference type="SAM" id="Coils"/>
    </source>
</evidence>
<keyword evidence="1" id="KW-0175">Coiled coil</keyword>
<protein>
    <submittedName>
        <fullName evidence="3">WGS project CCBQ000000000 data, contig 00011</fullName>
    </submittedName>
</protein>
<gene>
    <name evidence="3" type="ORF">KLDO_g3242</name>
</gene>
<feature type="coiled-coil region" evidence="1">
    <location>
        <begin position="338"/>
        <end position="365"/>
    </location>
</feature>
<comment type="caution">
    <text evidence="3">The sequence shown here is derived from an EMBL/GenBank/DDBJ whole genome shotgun (WGS) entry which is preliminary data.</text>
</comment>
<feature type="compositionally biased region" description="Low complexity" evidence="2">
    <location>
        <begin position="181"/>
        <end position="191"/>
    </location>
</feature>
<proteinExistence type="predicted"/>
<feature type="coiled-coil region" evidence="1">
    <location>
        <begin position="246"/>
        <end position="273"/>
    </location>
</feature>
<feature type="region of interest" description="Disordered" evidence="2">
    <location>
        <begin position="53"/>
        <end position="73"/>
    </location>
</feature>
<feature type="region of interest" description="Disordered" evidence="2">
    <location>
        <begin position="128"/>
        <end position="212"/>
    </location>
</feature>
<keyword evidence="4" id="KW-1185">Reference proteome</keyword>
<dbReference type="EMBL" id="CCBQ010000042">
    <property type="protein sequence ID" value="CDO94992.1"/>
    <property type="molecule type" value="Genomic_DNA"/>
</dbReference>
<evidence type="ECO:0000313" key="3">
    <source>
        <dbReference type="EMBL" id="CDO94992.1"/>
    </source>
</evidence>
<name>A0A0A8L9S1_9SACH</name>
<evidence type="ECO:0000256" key="2">
    <source>
        <dbReference type="SAM" id="MobiDB-lite"/>
    </source>
</evidence>